<sequence length="225" mass="25196">MEKQKVKLLCSYGGKIQPRPTDHQLRYIGGDTRILTVDRRIKFSETAAKLNSISNHTKSSQICMKYQLPGEDLDTLVSLIDDEDVEHMMIEYDCMHRISNKPARLRIFIFDSTPDPSVISGMKKLGSDMPLNPDYLFGFDKEYQPNFGPPRNILLIPGMVRPENSSSDACGGGCGIGYQTGKFPNGVVACGVNREQSVHNMFPAIPPAPEQRIMVVMERCPEMKV</sequence>
<evidence type="ECO:0000313" key="3">
    <source>
        <dbReference type="Proteomes" id="UP001604336"/>
    </source>
</evidence>
<reference evidence="3" key="1">
    <citation type="submission" date="2024-07" db="EMBL/GenBank/DDBJ databases">
        <title>Two chromosome-level genome assemblies of Korean endemic species Abeliophyllum distichum and Forsythia ovata (Oleaceae).</title>
        <authorList>
            <person name="Jang H."/>
        </authorList>
    </citation>
    <scope>NUCLEOTIDE SEQUENCE [LARGE SCALE GENOMIC DNA]</scope>
</reference>
<dbReference type="InterPro" id="IPR053198">
    <property type="entry name" value="Gynoecium_Dev_Regulator"/>
</dbReference>
<dbReference type="PANTHER" id="PTHR31066:SF60">
    <property type="entry name" value="PB1 DOMAIN-CONTAINING PROTEIN"/>
    <property type="match status" value="1"/>
</dbReference>
<dbReference type="SUPFAM" id="SSF54277">
    <property type="entry name" value="CAD &amp; PB1 domains"/>
    <property type="match status" value="1"/>
</dbReference>
<dbReference type="Gene3D" id="3.10.20.90">
    <property type="entry name" value="Phosphatidylinositol 3-kinase Catalytic Subunit, Chain A, domain 1"/>
    <property type="match status" value="1"/>
</dbReference>
<dbReference type="PANTHER" id="PTHR31066">
    <property type="entry name" value="OS05G0427100 PROTEIN-RELATED"/>
    <property type="match status" value="1"/>
</dbReference>
<protein>
    <submittedName>
        <fullName evidence="2">Octicosapeptide/Phox/Bem1p family protein</fullName>
    </submittedName>
</protein>
<dbReference type="InterPro" id="IPR000270">
    <property type="entry name" value="PB1_dom"/>
</dbReference>
<accession>A0ABD1V502</accession>
<keyword evidence="3" id="KW-1185">Reference proteome</keyword>
<dbReference type="Proteomes" id="UP001604336">
    <property type="component" value="Unassembled WGS sequence"/>
</dbReference>
<dbReference type="SMART" id="SM00666">
    <property type="entry name" value="PB1"/>
    <property type="match status" value="1"/>
</dbReference>
<feature type="domain" description="PB1" evidence="1">
    <location>
        <begin position="20"/>
        <end position="112"/>
    </location>
</feature>
<organism evidence="2 3">
    <name type="scientific">Abeliophyllum distichum</name>
    <dbReference type="NCBI Taxonomy" id="126358"/>
    <lineage>
        <taxon>Eukaryota</taxon>
        <taxon>Viridiplantae</taxon>
        <taxon>Streptophyta</taxon>
        <taxon>Embryophyta</taxon>
        <taxon>Tracheophyta</taxon>
        <taxon>Spermatophyta</taxon>
        <taxon>Magnoliopsida</taxon>
        <taxon>eudicotyledons</taxon>
        <taxon>Gunneridae</taxon>
        <taxon>Pentapetalae</taxon>
        <taxon>asterids</taxon>
        <taxon>lamiids</taxon>
        <taxon>Lamiales</taxon>
        <taxon>Oleaceae</taxon>
        <taxon>Forsythieae</taxon>
        <taxon>Abeliophyllum</taxon>
    </lineage>
</organism>
<dbReference type="AlphaFoldDB" id="A0ABD1V502"/>
<dbReference type="Pfam" id="PF00564">
    <property type="entry name" value="PB1"/>
    <property type="match status" value="1"/>
</dbReference>
<evidence type="ECO:0000313" key="2">
    <source>
        <dbReference type="EMBL" id="KAL2531680.1"/>
    </source>
</evidence>
<proteinExistence type="predicted"/>
<comment type="caution">
    <text evidence="2">The sequence shown here is derived from an EMBL/GenBank/DDBJ whole genome shotgun (WGS) entry which is preliminary data.</text>
</comment>
<dbReference type="EMBL" id="JBFOLK010000002">
    <property type="protein sequence ID" value="KAL2531680.1"/>
    <property type="molecule type" value="Genomic_DNA"/>
</dbReference>
<name>A0ABD1V502_9LAMI</name>
<gene>
    <name evidence="2" type="ORF">Adt_05031</name>
</gene>
<dbReference type="CDD" id="cd06410">
    <property type="entry name" value="PB1_UP2"/>
    <property type="match status" value="1"/>
</dbReference>
<evidence type="ECO:0000259" key="1">
    <source>
        <dbReference type="SMART" id="SM00666"/>
    </source>
</evidence>